<protein>
    <submittedName>
        <fullName evidence="1">Uncharacterized protein</fullName>
    </submittedName>
</protein>
<evidence type="ECO:0000313" key="1">
    <source>
        <dbReference type="EMBL" id="RAW11151.1"/>
    </source>
</evidence>
<gene>
    <name evidence="1" type="ORF">DPM12_17570</name>
</gene>
<sequence length="95" mass="10719">MNITFRFRVKRDGDGEYRVPEITPRHIVTPRPSWDTVARLALTDPKANIRVRNAMRHAGIPRDYMSDSTPGVAITGSGVVKTIEFTIPITQETVR</sequence>
<accession>A0A329QGR9</accession>
<reference evidence="1 2" key="1">
    <citation type="submission" date="2018-06" db="EMBL/GenBank/DDBJ databases">
        <title>Phytoactinopolyspora halophila sp. nov., a novel halophilic actinomycete isolated from a saline soil in China.</title>
        <authorList>
            <person name="Tang S.-K."/>
        </authorList>
    </citation>
    <scope>NUCLEOTIDE SEQUENCE [LARGE SCALE GENOMIC DNA]</scope>
    <source>
        <strain evidence="1 2">YIM 96934</strain>
    </source>
</reference>
<dbReference type="AlphaFoldDB" id="A0A329QGR9"/>
<dbReference type="EMBL" id="QMIG01000022">
    <property type="protein sequence ID" value="RAW11151.1"/>
    <property type="molecule type" value="Genomic_DNA"/>
</dbReference>
<comment type="caution">
    <text evidence="1">The sequence shown here is derived from an EMBL/GenBank/DDBJ whole genome shotgun (WGS) entry which is preliminary data.</text>
</comment>
<keyword evidence="2" id="KW-1185">Reference proteome</keyword>
<organism evidence="1 2">
    <name type="scientific">Phytoactinopolyspora halophila</name>
    <dbReference type="NCBI Taxonomy" id="1981511"/>
    <lineage>
        <taxon>Bacteria</taxon>
        <taxon>Bacillati</taxon>
        <taxon>Actinomycetota</taxon>
        <taxon>Actinomycetes</taxon>
        <taxon>Jiangellales</taxon>
        <taxon>Jiangellaceae</taxon>
        <taxon>Phytoactinopolyspora</taxon>
    </lineage>
</organism>
<name>A0A329QGR9_9ACTN</name>
<dbReference type="Proteomes" id="UP000250462">
    <property type="component" value="Unassembled WGS sequence"/>
</dbReference>
<evidence type="ECO:0000313" key="2">
    <source>
        <dbReference type="Proteomes" id="UP000250462"/>
    </source>
</evidence>
<proteinExistence type="predicted"/>